<dbReference type="AlphaFoldDB" id="A0A5B7HTU5"/>
<sequence length="64" mass="6786">MKVVVVVAVIGALLAFSKTAEGANKGPKVTHKVIFLLFLIHWGSQGGIGTRHASVEVVSPIWGY</sequence>
<gene>
    <name evidence="2" type="ORF">E2C01_070299</name>
</gene>
<feature type="chain" id="PRO_5022881294" evidence="1">
    <location>
        <begin position="23"/>
        <end position="64"/>
    </location>
</feature>
<keyword evidence="1" id="KW-0732">Signal</keyword>
<name>A0A5B7HTU5_PORTR</name>
<keyword evidence="3" id="KW-1185">Reference proteome</keyword>
<comment type="caution">
    <text evidence="2">The sequence shown here is derived from an EMBL/GenBank/DDBJ whole genome shotgun (WGS) entry which is preliminary data.</text>
</comment>
<evidence type="ECO:0000313" key="3">
    <source>
        <dbReference type="Proteomes" id="UP000324222"/>
    </source>
</evidence>
<protein>
    <submittedName>
        <fullName evidence="2">Uncharacterized protein</fullName>
    </submittedName>
</protein>
<accession>A0A5B7HTU5</accession>
<feature type="signal peptide" evidence="1">
    <location>
        <begin position="1"/>
        <end position="22"/>
    </location>
</feature>
<evidence type="ECO:0000313" key="2">
    <source>
        <dbReference type="EMBL" id="MPC75900.1"/>
    </source>
</evidence>
<proteinExistence type="predicted"/>
<dbReference type="EMBL" id="VSRR010042117">
    <property type="protein sequence ID" value="MPC75900.1"/>
    <property type="molecule type" value="Genomic_DNA"/>
</dbReference>
<evidence type="ECO:0000256" key="1">
    <source>
        <dbReference type="SAM" id="SignalP"/>
    </source>
</evidence>
<organism evidence="2 3">
    <name type="scientific">Portunus trituberculatus</name>
    <name type="common">Swimming crab</name>
    <name type="synonym">Neptunus trituberculatus</name>
    <dbReference type="NCBI Taxonomy" id="210409"/>
    <lineage>
        <taxon>Eukaryota</taxon>
        <taxon>Metazoa</taxon>
        <taxon>Ecdysozoa</taxon>
        <taxon>Arthropoda</taxon>
        <taxon>Crustacea</taxon>
        <taxon>Multicrustacea</taxon>
        <taxon>Malacostraca</taxon>
        <taxon>Eumalacostraca</taxon>
        <taxon>Eucarida</taxon>
        <taxon>Decapoda</taxon>
        <taxon>Pleocyemata</taxon>
        <taxon>Brachyura</taxon>
        <taxon>Eubrachyura</taxon>
        <taxon>Portunoidea</taxon>
        <taxon>Portunidae</taxon>
        <taxon>Portuninae</taxon>
        <taxon>Portunus</taxon>
    </lineage>
</organism>
<dbReference type="Proteomes" id="UP000324222">
    <property type="component" value="Unassembled WGS sequence"/>
</dbReference>
<reference evidence="2 3" key="1">
    <citation type="submission" date="2019-05" db="EMBL/GenBank/DDBJ databases">
        <title>Another draft genome of Portunus trituberculatus and its Hox gene families provides insights of decapod evolution.</title>
        <authorList>
            <person name="Jeong J.-H."/>
            <person name="Song I."/>
            <person name="Kim S."/>
            <person name="Choi T."/>
            <person name="Kim D."/>
            <person name="Ryu S."/>
            <person name="Kim W."/>
        </authorList>
    </citation>
    <scope>NUCLEOTIDE SEQUENCE [LARGE SCALE GENOMIC DNA]</scope>
    <source>
        <tissue evidence="2">Muscle</tissue>
    </source>
</reference>